<sequence>MMKAVLGLGCAVCLTAAPVNAGSVEYDFSGKFLLSDTSLIDTNQSQSLEAVSTAGGDFRLPSYKLAAVHFIVGDQGLTFNDFGKQNFDDPSNDYCQRLGFAVSSCASGLFNRACPYNDKIYDKCCDAAYIYTPASCSSPRTLSVDVCGGKHRCYCDTAQYPFASCDAPKIKGEACSDDNGTRYAACVCPEDNNGPWGCKEYYPAPCASVCKTPYPDNCHKREDVALPQNSYCSEHYDDCASKCQSWVCKSGYTNISDCAWMKCWIKL</sequence>
<feature type="signal peptide" evidence="1">
    <location>
        <begin position="1"/>
        <end position="21"/>
    </location>
</feature>
<reference evidence="2" key="1">
    <citation type="submission" date="2020-10" db="EMBL/GenBank/DDBJ databases">
        <authorList>
            <person name="Gilroy R."/>
        </authorList>
    </citation>
    <scope>NUCLEOTIDE SEQUENCE</scope>
    <source>
        <strain evidence="2">ChiW3-316</strain>
    </source>
</reference>
<protein>
    <submittedName>
        <fullName evidence="2">Uncharacterized protein</fullName>
    </submittedName>
</protein>
<evidence type="ECO:0000313" key="3">
    <source>
        <dbReference type="Proteomes" id="UP000824107"/>
    </source>
</evidence>
<comment type="caution">
    <text evidence="2">The sequence shown here is derived from an EMBL/GenBank/DDBJ whole genome shotgun (WGS) entry which is preliminary data.</text>
</comment>
<keyword evidence="1" id="KW-0732">Signal</keyword>
<dbReference type="EMBL" id="DVNC01000008">
    <property type="protein sequence ID" value="HIU52600.1"/>
    <property type="molecule type" value="Genomic_DNA"/>
</dbReference>
<gene>
    <name evidence="2" type="ORF">IAD20_00795</name>
</gene>
<evidence type="ECO:0000256" key="1">
    <source>
        <dbReference type="SAM" id="SignalP"/>
    </source>
</evidence>
<accession>A0A9D1M2F3</accession>
<reference evidence="2" key="2">
    <citation type="journal article" date="2021" name="PeerJ">
        <title>Extensive microbial diversity within the chicken gut microbiome revealed by metagenomics and culture.</title>
        <authorList>
            <person name="Gilroy R."/>
            <person name="Ravi A."/>
            <person name="Getino M."/>
            <person name="Pursley I."/>
            <person name="Horton D.L."/>
            <person name="Alikhan N.F."/>
            <person name="Baker D."/>
            <person name="Gharbi K."/>
            <person name="Hall N."/>
            <person name="Watson M."/>
            <person name="Adriaenssens E.M."/>
            <person name="Foster-Nyarko E."/>
            <person name="Jarju S."/>
            <person name="Secka A."/>
            <person name="Antonio M."/>
            <person name="Oren A."/>
            <person name="Chaudhuri R.R."/>
            <person name="La Ragione R."/>
            <person name="Hildebrand F."/>
            <person name="Pallen M.J."/>
        </authorList>
    </citation>
    <scope>NUCLEOTIDE SEQUENCE</scope>
    <source>
        <strain evidence="2">ChiW3-316</strain>
    </source>
</reference>
<organism evidence="2 3">
    <name type="scientific">Candidatus Scatocola faecipullorum</name>
    <dbReference type="NCBI Taxonomy" id="2840917"/>
    <lineage>
        <taxon>Bacteria</taxon>
        <taxon>Pseudomonadati</taxon>
        <taxon>Pseudomonadota</taxon>
        <taxon>Alphaproteobacteria</taxon>
        <taxon>Rhodospirillales</taxon>
        <taxon>Rhodospirillaceae</taxon>
        <taxon>Rhodospirillaceae incertae sedis</taxon>
        <taxon>Candidatus Scatocola</taxon>
    </lineage>
</organism>
<name>A0A9D1M2F3_9PROT</name>
<proteinExistence type="predicted"/>
<dbReference type="Proteomes" id="UP000824107">
    <property type="component" value="Unassembled WGS sequence"/>
</dbReference>
<evidence type="ECO:0000313" key="2">
    <source>
        <dbReference type="EMBL" id="HIU52600.1"/>
    </source>
</evidence>
<feature type="chain" id="PRO_5038920305" evidence="1">
    <location>
        <begin position="22"/>
        <end position="267"/>
    </location>
</feature>
<dbReference type="AlphaFoldDB" id="A0A9D1M2F3"/>